<dbReference type="PROSITE" id="PS51450">
    <property type="entry name" value="LRR"/>
    <property type="match status" value="5"/>
</dbReference>
<comment type="subcellular location">
    <subcellularLocation>
        <location evidence="1">Cytoplasm</location>
        <location evidence="1">Cytoskeleton</location>
        <location evidence="1">Flagellum axoneme</location>
    </subcellularLocation>
</comment>
<dbReference type="Proteomes" id="UP001178461">
    <property type="component" value="Chromosome 17"/>
</dbReference>
<gene>
    <name evidence="13" type="ORF">PODLI_1B012551</name>
</gene>
<keyword evidence="5" id="KW-0282">Flagellum</keyword>
<keyword evidence="3" id="KW-0433">Leucine-rich repeat</keyword>
<dbReference type="InterPro" id="IPR003591">
    <property type="entry name" value="Leu-rich_rpt_typical-subtyp"/>
</dbReference>
<name>A0AA35LJ75_9SAUR</name>
<evidence type="ECO:0000256" key="6">
    <source>
        <dbReference type="ARBA" id="ARBA00023054"/>
    </source>
</evidence>
<evidence type="ECO:0000256" key="11">
    <source>
        <dbReference type="ARBA" id="ARBA00071477"/>
    </source>
</evidence>
<feature type="compositionally biased region" description="Acidic residues" evidence="12">
    <location>
        <begin position="340"/>
        <end position="356"/>
    </location>
</feature>
<dbReference type="PANTHER" id="PTHR46652">
    <property type="entry name" value="LEUCINE-RICH REPEAT AND IQ DOMAIN-CONTAINING PROTEIN 1-RELATED"/>
    <property type="match status" value="1"/>
</dbReference>
<keyword evidence="2" id="KW-0963">Cytoplasm</keyword>
<reference evidence="13" key="1">
    <citation type="submission" date="2022-12" db="EMBL/GenBank/DDBJ databases">
        <authorList>
            <person name="Alioto T."/>
            <person name="Alioto T."/>
            <person name="Gomez Garrido J."/>
        </authorList>
    </citation>
    <scope>NUCLEOTIDE SEQUENCE</scope>
</reference>
<keyword evidence="9" id="KW-0966">Cell projection</keyword>
<dbReference type="GO" id="GO:0062177">
    <property type="term" value="P:radial spoke assembly"/>
    <property type="evidence" value="ECO:0007669"/>
    <property type="project" value="UniProtKB-ARBA"/>
</dbReference>
<dbReference type="AlphaFoldDB" id="A0AA35LJ75"/>
<organism evidence="13 14">
    <name type="scientific">Podarcis lilfordi</name>
    <name type="common">Lilford's wall lizard</name>
    <dbReference type="NCBI Taxonomy" id="74358"/>
    <lineage>
        <taxon>Eukaryota</taxon>
        <taxon>Metazoa</taxon>
        <taxon>Chordata</taxon>
        <taxon>Craniata</taxon>
        <taxon>Vertebrata</taxon>
        <taxon>Euteleostomi</taxon>
        <taxon>Lepidosauria</taxon>
        <taxon>Squamata</taxon>
        <taxon>Bifurcata</taxon>
        <taxon>Unidentata</taxon>
        <taxon>Episquamata</taxon>
        <taxon>Laterata</taxon>
        <taxon>Lacertibaenia</taxon>
        <taxon>Lacertidae</taxon>
        <taxon>Podarcis</taxon>
    </lineage>
</organism>
<evidence type="ECO:0000256" key="3">
    <source>
        <dbReference type="ARBA" id="ARBA00022614"/>
    </source>
</evidence>
<dbReference type="SMART" id="SM00365">
    <property type="entry name" value="LRR_SD22"/>
    <property type="match status" value="6"/>
</dbReference>
<evidence type="ECO:0000256" key="5">
    <source>
        <dbReference type="ARBA" id="ARBA00022846"/>
    </source>
</evidence>
<evidence type="ECO:0000256" key="4">
    <source>
        <dbReference type="ARBA" id="ARBA00022737"/>
    </source>
</evidence>
<dbReference type="PANTHER" id="PTHR46652:SF8">
    <property type="entry name" value="LEUCINE RICH REPEAT CONTAINING 23"/>
    <property type="match status" value="1"/>
</dbReference>
<accession>A0AA35LJ75</accession>
<dbReference type="InterPro" id="IPR001611">
    <property type="entry name" value="Leu-rich_rpt"/>
</dbReference>
<evidence type="ECO:0000256" key="7">
    <source>
        <dbReference type="ARBA" id="ARBA00023069"/>
    </source>
</evidence>
<keyword evidence="8" id="KW-0206">Cytoskeleton</keyword>
<dbReference type="SMART" id="SM00369">
    <property type="entry name" value="LRR_TYP"/>
    <property type="match status" value="4"/>
</dbReference>
<dbReference type="FunFam" id="3.80.10.10:FF:000310">
    <property type="entry name" value="leucine-rich repeat-containing protein 23"/>
    <property type="match status" value="1"/>
</dbReference>
<comment type="function">
    <text evidence="10">Essential for sperm motility and male fertility. Plays an important role in the proper assembly of the third radial spoke (RS3) head and the bridge structure between RS2 and RS3 in the sperm flagella.</text>
</comment>
<dbReference type="GO" id="GO:0097729">
    <property type="term" value="C:9+2 motile cilium"/>
    <property type="evidence" value="ECO:0007669"/>
    <property type="project" value="UniProtKB-ARBA"/>
</dbReference>
<evidence type="ECO:0000256" key="12">
    <source>
        <dbReference type="SAM" id="MobiDB-lite"/>
    </source>
</evidence>
<feature type="region of interest" description="Disordered" evidence="12">
    <location>
        <begin position="311"/>
        <end position="356"/>
    </location>
</feature>
<feature type="region of interest" description="Disordered" evidence="12">
    <location>
        <begin position="1"/>
        <end position="49"/>
    </location>
</feature>
<dbReference type="FunFam" id="3.80.10.10:FF:001051">
    <property type="entry name" value="Leucine-rich repeat-containing 23"/>
    <property type="match status" value="1"/>
</dbReference>
<feature type="compositionally biased region" description="Acidic residues" evidence="12">
    <location>
        <begin position="26"/>
        <end position="42"/>
    </location>
</feature>
<keyword evidence="6" id="KW-0175">Coiled coil</keyword>
<keyword evidence="4" id="KW-0677">Repeat</keyword>
<sequence>MSDEEPDDEDEVEDQKDDAEEKGGDEVEGEEEKEAPEEEEEEHQVSNPLTEEHMKEGLSMLCKTGNGLAHAFVKFEAKEKELTDINLIQGFIHLRYVDLSENLLRDLSPLSGLTHLLWLKVDGNRLTSAGLDELIYLQHASFASNHIKDSNGIGHPRLVSLNLKSNEIETITGLDPEKLSNLQTIELRGNSLKSTAGFCLPKLKTLYLAQNAITVIEGLEDLGQLTTLHLRDNQIETLDGFSASLKSLQYLNLRGNAIVQLQEVSKLLVLPMLRALVLLDNPCTEEGDYRVEVLVMLPRLERLDKDFFEEDERTDAEELRQRRREEELELEREKEREKELELEETDDLAQEEDAPE</sequence>
<evidence type="ECO:0000256" key="10">
    <source>
        <dbReference type="ARBA" id="ARBA00057746"/>
    </source>
</evidence>
<protein>
    <recommendedName>
        <fullName evidence="11">Leucine-rich repeat-containing protein 23</fullName>
    </recommendedName>
</protein>
<evidence type="ECO:0000256" key="8">
    <source>
        <dbReference type="ARBA" id="ARBA00023212"/>
    </source>
</evidence>
<proteinExistence type="predicted"/>
<feature type="compositionally biased region" description="Acidic residues" evidence="12">
    <location>
        <begin position="1"/>
        <end position="18"/>
    </location>
</feature>
<evidence type="ECO:0000313" key="13">
    <source>
        <dbReference type="EMBL" id="CAI5796981.1"/>
    </source>
</evidence>
<dbReference type="Gene3D" id="3.80.10.10">
    <property type="entry name" value="Ribonuclease Inhibitor"/>
    <property type="match status" value="2"/>
</dbReference>
<evidence type="ECO:0000256" key="1">
    <source>
        <dbReference type="ARBA" id="ARBA00004611"/>
    </source>
</evidence>
<evidence type="ECO:0000256" key="2">
    <source>
        <dbReference type="ARBA" id="ARBA00022490"/>
    </source>
</evidence>
<dbReference type="InterPro" id="IPR032675">
    <property type="entry name" value="LRR_dom_sf"/>
</dbReference>
<evidence type="ECO:0000313" key="14">
    <source>
        <dbReference type="Proteomes" id="UP001178461"/>
    </source>
</evidence>
<dbReference type="GO" id="GO:0005737">
    <property type="term" value="C:cytoplasm"/>
    <property type="evidence" value="ECO:0007669"/>
    <property type="project" value="UniProtKB-ARBA"/>
</dbReference>
<keyword evidence="7" id="KW-0969">Cilium</keyword>
<keyword evidence="14" id="KW-1185">Reference proteome</keyword>
<evidence type="ECO:0000256" key="9">
    <source>
        <dbReference type="ARBA" id="ARBA00023273"/>
    </source>
</evidence>
<dbReference type="GO" id="GO:0030317">
    <property type="term" value="P:flagellated sperm motility"/>
    <property type="evidence" value="ECO:0007669"/>
    <property type="project" value="UniProtKB-ARBA"/>
</dbReference>
<dbReference type="Pfam" id="PF14580">
    <property type="entry name" value="LRR_9"/>
    <property type="match status" value="1"/>
</dbReference>
<dbReference type="InterPro" id="IPR050836">
    <property type="entry name" value="SDS22/Internalin_LRR"/>
</dbReference>
<dbReference type="SUPFAM" id="SSF52058">
    <property type="entry name" value="L domain-like"/>
    <property type="match status" value="1"/>
</dbReference>
<dbReference type="EMBL" id="OX395142">
    <property type="protein sequence ID" value="CAI5796981.1"/>
    <property type="molecule type" value="Genomic_DNA"/>
</dbReference>
<feature type="compositionally biased region" description="Basic and acidic residues" evidence="12">
    <location>
        <begin position="316"/>
        <end position="339"/>
    </location>
</feature>